<proteinExistence type="inferred from homology"/>
<evidence type="ECO:0000256" key="2">
    <source>
        <dbReference type="ARBA" id="ARBA00008974"/>
    </source>
</evidence>
<dbReference type="PANTHER" id="PTHR31806">
    <property type="entry name" value="PURINE-CYTOSINE PERMEASE FCY2-RELATED"/>
    <property type="match status" value="1"/>
</dbReference>
<dbReference type="KEGG" id="ffu:CLAFUR5_07074"/>
<dbReference type="EMBL" id="CP090168">
    <property type="protein sequence ID" value="UJO19019.1"/>
    <property type="molecule type" value="Genomic_DNA"/>
</dbReference>
<dbReference type="Proteomes" id="UP000756132">
    <property type="component" value="Chromosome 6"/>
</dbReference>
<comment type="similarity">
    <text evidence="2">Belongs to the purine-cytosine permease (2.A.39) family.</text>
</comment>
<evidence type="ECO:0000256" key="7">
    <source>
        <dbReference type="SAM" id="MobiDB-lite"/>
    </source>
</evidence>
<gene>
    <name evidence="8" type="ORF">CLAFUR5_07074</name>
</gene>
<keyword evidence="5" id="KW-1133">Transmembrane helix</keyword>
<dbReference type="RefSeq" id="XP_047763385.1">
    <property type="nucleotide sequence ID" value="XM_047906222.1"/>
</dbReference>
<dbReference type="GeneID" id="71986952"/>
<dbReference type="GO" id="GO:0022857">
    <property type="term" value="F:transmembrane transporter activity"/>
    <property type="evidence" value="ECO:0007669"/>
    <property type="project" value="InterPro"/>
</dbReference>
<dbReference type="OrthoDB" id="5428495at2759"/>
<protein>
    <submittedName>
        <fullName evidence="8">Purine-cytosine permease FCY2</fullName>
    </submittedName>
</protein>
<dbReference type="OMA" id="RYIQMIS"/>
<sequence length="147" mass="15919">MATDDAEIGNGKPYAHIDDTGSSNNPATSIREGYVGQQSLPKRLWYSIRSELTETRGVARVPPEEKQAPYLSRYIQMISLWTSANLTANHVALGLLGPSVYGLFFLDSALCAVFGVMVGSACTGYIATFGPQSGCRSMIIARYSMGW</sequence>
<accession>A0A9Q8PAP9</accession>
<keyword evidence="9" id="KW-1185">Reference proteome</keyword>
<dbReference type="PANTHER" id="PTHR31806:SF8">
    <property type="entry name" value="TRANSPORTER, PUTATIVE (AFU_ORTHOLOGUE AFUA_2G03000)-RELATED"/>
    <property type="match status" value="1"/>
</dbReference>
<dbReference type="InterPro" id="IPR001248">
    <property type="entry name" value="Pur-cyt_permease"/>
</dbReference>
<evidence type="ECO:0000256" key="5">
    <source>
        <dbReference type="ARBA" id="ARBA00022989"/>
    </source>
</evidence>
<reference evidence="8" key="2">
    <citation type="journal article" date="2022" name="Microb. Genom.">
        <title>A chromosome-scale genome assembly of the tomato pathogen Cladosporium fulvum reveals a compartmentalized genome architecture and the presence of a dispensable chromosome.</title>
        <authorList>
            <person name="Zaccaron A.Z."/>
            <person name="Chen L.H."/>
            <person name="Samaras A."/>
            <person name="Stergiopoulos I."/>
        </authorList>
    </citation>
    <scope>NUCLEOTIDE SEQUENCE</scope>
    <source>
        <strain evidence="8">Race5_Kim</strain>
    </source>
</reference>
<dbReference type="InterPro" id="IPR026030">
    <property type="entry name" value="Pur-cyt_permease_Fcy2/21/22"/>
</dbReference>
<evidence type="ECO:0000256" key="6">
    <source>
        <dbReference type="ARBA" id="ARBA00023136"/>
    </source>
</evidence>
<dbReference type="GO" id="GO:0005886">
    <property type="term" value="C:plasma membrane"/>
    <property type="evidence" value="ECO:0007669"/>
    <property type="project" value="TreeGrafter"/>
</dbReference>
<evidence type="ECO:0000313" key="8">
    <source>
        <dbReference type="EMBL" id="UJO19019.1"/>
    </source>
</evidence>
<keyword evidence="4" id="KW-0812">Transmembrane</keyword>
<evidence type="ECO:0000256" key="3">
    <source>
        <dbReference type="ARBA" id="ARBA00022448"/>
    </source>
</evidence>
<dbReference type="AlphaFoldDB" id="A0A9Q8PAP9"/>
<organism evidence="8 9">
    <name type="scientific">Passalora fulva</name>
    <name type="common">Tomato leaf mold</name>
    <name type="synonym">Cladosporium fulvum</name>
    <dbReference type="NCBI Taxonomy" id="5499"/>
    <lineage>
        <taxon>Eukaryota</taxon>
        <taxon>Fungi</taxon>
        <taxon>Dikarya</taxon>
        <taxon>Ascomycota</taxon>
        <taxon>Pezizomycotina</taxon>
        <taxon>Dothideomycetes</taxon>
        <taxon>Dothideomycetidae</taxon>
        <taxon>Mycosphaerellales</taxon>
        <taxon>Mycosphaerellaceae</taxon>
        <taxon>Fulvia</taxon>
    </lineage>
</organism>
<dbReference type="Gene3D" id="1.10.4160.10">
    <property type="entry name" value="Hydantoin permease"/>
    <property type="match status" value="1"/>
</dbReference>
<name>A0A9Q8PAP9_PASFU</name>
<keyword evidence="3" id="KW-0813">Transport</keyword>
<comment type="subcellular location">
    <subcellularLocation>
        <location evidence="1">Membrane</location>
        <topology evidence="1">Multi-pass membrane protein</topology>
    </subcellularLocation>
</comment>
<dbReference type="Pfam" id="PF02133">
    <property type="entry name" value="Transp_cyt_pur"/>
    <property type="match status" value="1"/>
</dbReference>
<evidence type="ECO:0000256" key="1">
    <source>
        <dbReference type="ARBA" id="ARBA00004141"/>
    </source>
</evidence>
<evidence type="ECO:0000313" key="9">
    <source>
        <dbReference type="Proteomes" id="UP000756132"/>
    </source>
</evidence>
<feature type="region of interest" description="Disordered" evidence="7">
    <location>
        <begin position="1"/>
        <end position="30"/>
    </location>
</feature>
<evidence type="ECO:0000256" key="4">
    <source>
        <dbReference type="ARBA" id="ARBA00022692"/>
    </source>
</evidence>
<dbReference type="GO" id="GO:0000329">
    <property type="term" value="C:fungal-type vacuole membrane"/>
    <property type="evidence" value="ECO:0007669"/>
    <property type="project" value="TreeGrafter"/>
</dbReference>
<reference evidence="8" key="1">
    <citation type="submission" date="2021-12" db="EMBL/GenBank/DDBJ databases">
        <authorList>
            <person name="Zaccaron A."/>
            <person name="Stergiopoulos I."/>
        </authorList>
    </citation>
    <scope>NUCLEOTIDE SEQUENCE</scope>
    <source>
        <strain evidence="8">Race5_Kim</strain>
    </source>
</reference>
<keyword evidence="6" id="KW-0472">Membrane</keyword>